<organism evidence="2 3">
    <name type="scientific">Dermatophagoides pteronyssinus</name>
    <name type="common">European house dust mite</name>
    <dbReference type="NCBI Taxonomy" id="6956"/>
    <lineage>
        <taxon>Eukaryota</taxon>
        <taxon>Metazoa</taxon>
        <taxon>Ecdysozoa</taxon>
        <taxon>Arthropoda</taxon>
        <taxon>Chelicerata</taxon>
        <taxon>Arachnida</taxon>
        <taxon>Acari</taxon>
        <taxon>Acariformes</taxon>
        <taxon>Sarcoptiformes</taxon>
        <taxon>Astigmata</taxon>
        <taxon>Psoroptidia</taxon>
        <taxon>Analgoidea</taxon>
        <taxon>Pyroglyphidae</taxon>
        <taxon>Dermatophagoidinae</taxon>
        <taxon>Dermatophagoides</taxon>
    </lineage>
</organism>
<feature type="region of interest" description="Disordered" evidence="1">
    <location>
        <begin position="343"/>
        <end position="369"/>
    </location>
</feature>
<dbReference type="RefSeq" id="XP_027203896.1">
    <property type="nucleotide sequence ID" value="XM_027348095.1"/>
</dbReference>
<evidence type="ECO:0000313" key="2">
    <source>
        <dbReference type="Proteomes" id="UP000515146"/>
    </source>
</evidence>
<reference evidence="3" key="1">
    <citation type="submission" date="2025-08" db="UniProtKB">
        <authorList>
            <consortium name="RefSeq"/>
        </authorList>
    </citation>
    <scope>IDENTIFICATION</scope>
    <source>
        <strain evidence="3">Airmid</strain>
    </source>
</reference>
<dbReference type="InParanoid" id="A0A6P6YGA9"/>
<dbReference type="OrthoDB" id="6504955at2759"/>
<dbReference type="GeneID" id="113797677"/>
<proteinExistence type="predicted"/>
<name>A0A6P6YGA9_DERPT</name>
<evidence type="ECO:0000256" key="1">
    <source>
        <dbReference type="SAM" id="MobiDB-lite"/>
    </source>
</evidence>
<accession>A0A6P6YGA9</accession>
<keyword evidence="2" id="KW-1185">Reference proteome</keyword>
<gene>
    <name evidence="3" type="primary">LOC113797677</name>
</gene>
<feature type="compositionally biased region" description="Low complexity" evidence="1">
    <location>
        <begin position="351"/>
        <end position="366"/>
    </location>
</feature>
<dbReference type="AlphaFoldDB" id="A0A6P6YGA9"/>
<dbReference type="Proteomes" id="UP000515146">
    <property type="component" value="Unplaced"/>
</dbReference>
<dbReference type="KEGG" id="dpte:113797677"/>
<sequence length="503" mass="58405">MSDNDSVELISFESNTNDLRKRKSDQNDDYETEEAKQIRKIIEQHCGVFKFSTNIKLYCNFCQLELYDYSDENVQKHLYDVGHLENFLKNPSKITTTTTNNNNNNNRKSRSPEIFNGNRCITLVTNELVLVSDDEDETGDPETNKIDIVINAYQSGILANRKFDKIHCIPCDCELRDSLLLVKKHLLKDRLHLKNMLKIENSLKQSSTSDNQELIIGSKKIKEFVENNFECLEWDGPAMIHCKVCHKVIQAKHHNLVRHCQRRSHKSRLELLLSGDKSISTADKIFSEQIQMEKEKLKILIESNQDCLLVHSNQIYCRLCTKIIGTKYNNVLRHLNRSLHVTRKKSAENVNDSNDSMNDDQQQSSSTATTNLQENVEKIFENLLQKEQNRMNRLMAKHSKHLVFYNQCENILCKPCKRIMLAKYVNIHNHLRRQCHKDKVAIYDQSESESINSNSTMKIIELTDDNIVSENEHESEQNLNDSVETIGQEQVIFIEQISMGDLN</sequence>
<evidence type="ECO:0000313" key="3">
    <source>
        <dbReference type="RefSeq" id="XP_027203896.1"/>
    </source>
</evidence>
<protein>
    <submittedName>
        <fullName evidence="3">Uncharacterized protein LOC113797677 isoform X1</fullName>
    </submittedName>
</protein>